<name>A0A0F9MYR4_9ZZZZ</name>
<accession>A0A0F9MYR4</accession>
<dbReference type="EMBL" id="LAZR01004198">
    <property type="protein sequence ID" value="KKN10844.1"/>
    <property type="molecule type" value="Genomic_DNA"/>
</dbReference>
<gene>
    <name evidence="2" type="ORF">LCGC14_1032490</name>
</gene>
<evidence type="ECO:0000256" key="1">
    <source>
        <dbReference type="SAM" id="MobiDB-lite"/>
    </source>
</evidence>
<feature type="compositionally biased region" description="Polar residues" evidence="1">
    <location>
        <begin position="1"/>
        <end position="21"/>
    </location>
</feature>
<organism evidence="2">
    <name type="scientific">marine sediment metagenome</name>
    <dbReference type="NCBI Taxonomy" id="412755"/>
    <lineage>
        <taxon>unclassified sequences</taxon>
        <taxon>metagenomes</taxon>
        <taxon>ecological metagenomes</taxon>
    </lineage>
</organism>
<reference evidence="2" key="1">
    <citation type="journal article" date="2015" name="Nature">
        <title>Complex archaea that bridge the gap between prokaryotes and eukaryotes.</title>
        <authorList>
            <person name="Spang A."/>
            <person name="Saw J.H."/>
            <person name="Jorgensen S.L."/>
            <person name="Zaremba-Niedzwiedzka K."/>
            <person name="Martijn J."/>
            <person name="Lind A.E."/>
            <person name="van Eijk R."/>
            <person name="Schleper C."/>
            <person name="Guy L."/>
            <person name="Ettema T.J."/>
        </authorList>
    </citation>
    <scope>NUCLEOTIDE SEQUENCE</scope>
</reference>
<comment type="caution">
    <text evidence="2">The sequence shown here is derived from an EMBL/GenBank/DDBJ whole genome shotgun (WGS) entry which is preliminary data.</text>
</comment>
<evidence type="ECO:0000313" key="2">
    <source>
        <dbReference type="EMBL" id="KKN10844.1"/>
    </source>
</evidence>
<sequence length="111" mass="11850">MSKFYNTSLDKVPNSGGSNRVTIPATPYQIRGGTGTGGADSVPCKECWIEAANGDSSVRINIGSACTTTTGIHVPEEGVDYRALHIPIDDLNKLYFIGAAGTDRVDILYRE</sequence>
<proteinExistence type="predicted"/>
<feature type="region of interest" description="Disordered" evidence="1">
    <location>
        <begin position="1"/>
        <end position="27"/>
    </location>
</feature>
<protein>
    <submittedName>
        <fullName evidence="2">Uncharacterized protein</fullName>
    </submittedName>
</protein>
<dbReference type="AlphaFoldDB" id="A0A0F9MYR4"/>